<protein>
    <recommendedName>
        <fullName evidence="3">Secreted protein</fullName>
    </recommendedName>
</protein>
<accession>A0AAV4QFM4</accession>
<organism evidence="1 2">
    <name type="scientific">Caerostris extrusa</name>
    <name type="common">Bark spider</name>
    <name type="synonym">Caerostris bankana</name>
    <dbReference type="NCBI Taxonomy" id="172846"/>
    <lineage>
        <taxon>Eukaryota</taxon>
        <taxon>Metazoa</taxon>
        <taxon>Ecdysozoa</taxon>
        <taxon>Arthropoda</taxon>
        <taxon>Chelicerata</taxon>
        <taxon>Arachnida</taxon>
        <taxon>Araneae</taxon>
        <taxon>Araneomorphae</taxon>
        <taxon>Entelegynae</taxon>
        <taxon>Araneoidea</taxon>
        <taxon>Araneidae</taxon>
        <taxon>Caerostris</taxon>
    </lineage>
</organism>
<comment type="caution">
    <text evidence="1">The sequence shown here is derived from an EMBL/GenBank/DDBJ whole genome shotgun (WGS) entry which is preliminary data.</text>
</comment>
<sequence>MITTLILSKFKIWCRLLPACAGVAFHLRIRAAARQRHSRVFNVLRSPSWPIEWLFIPRFTRYVPHLTHASIDELSKTDNLLLFFVNNCTGSDRKFKHSKKNAFAGHFFFTAYLQAQY</sequence>
<name>A0AAV4QFM4_CAEEX</name>
<dbReference type="EMBL" id="BPLR01006301">
    <property type="protein sequence ID" value="GIY08873.1"/>
    <property type="molecule type" value="Genomic_DNA"/>
</dbReference>
<evidence type="ECO:0000313" key="2">
    <source>
        <dbReference type="Proteomes" id="UP001054945"/>
    </source>
</evidence>
<evidence type="ECO:0000313" key="1">
    <source>
        <dbReference type="EMBL" id="GIY08873.1"/>
    </source>
</evidence>
<gene>
    <name evidence="1" type="ORF">CEXT_281951</name>
</gene>
<dbReference type="Proteomes" id="UP001054945">
    <property type="component" value="Unassembled WGS sequence"/>
</dbReference>
<evidence type="ECO:0008006" key="3">
    <source>
        <dbReference type="Google" id="ProtNLM"/>
    </source>
</evidence>
<dbReference type="AlphaFoldDB" id="A0AAV4QFM4"/>
<proteinExistence type="predicted"/>
<reference evidence="1 2" key="1">
    <citation type="submission" date="2021-06" db="EMBL/GenBank/DDBJ databases">
        <title>Caerostris extrusa draft genome.</title>
        <authorList>
            <person name="Kono N."/>
            <person name="Arakawa K."/>
        </authorList>
    </citation>
    <scope>NUCLEOTIDE SEQUENCE [LARGE SCALE GENOMIC DNA]</scope>
</reference>
<keyword evidence="2" id="KW-1185">Reference proteome</keyword>